<feature type="compositionally biased region" description="Acidic residues" evidence="1">
    <location>
        <begin position="1174"/>
        <end position="1186"/>
    </location>
</feature>
<evidence type="ECO:0000313" key="4">
    <source>
        <dbReference type="EMBL" id="BAU96841.1"/>
    </source>
</evidence>
<gene>
    <name evidence="4" type="ORF">N24_2579</name>
</gene>
<feature type="signal peptide" evidence="2">
    <location>
        <begin position="1"/>
        <end position="31"/>
    </location>
</feature>
<name>A0A160PUM8_9CORY</name>
<dbReference type="Pfam" id="PF04213">
    <property type="entry name" value="HtaA"/>
    <property type="match status" value="1"/>
</dbReference>
<dbReference type="AlphaFoldDB" id="A0A160PUM8"/>
<reference evidence="4 5" key="1">
    <citation type="submission" date="2016-02" db="EMBL/GenBank/DDBJ databases">
        <title>Corynebacterium glutamicum N24 whole genome sequencing project.</title>
        <authorList>
            <person name="Matsutani M."/>
            <person name="Nangtapong N."/>
            <person name="Yakushi T."/>
            <person name="Matsushita K."/>
        </authorList>
    </citation>
    <scope>NUCLEOTIDE SEQUENCE [LARGE SCALE GENOMIC DNA]</scope>
    <source>
        <strain evidence="4 5">N24</strain>
    </source>
</reference>
<dbReference type="InterPro" id="IPR013783">
    <property type="entry name" value="Ig-like_fold"/>
</dbReference>
<protein>
    <recommendedName>
        <fullName evidence="3">Htaa domain-containing protein</fullName>
    </recommendedName>
</protein>
<feature type="region of interest" description="Disordered" evidence="1">
    <location>
        <begin position="1170"/>
        <end position="1192"/>
    </location>
</feature>
<feature type="domain" description="Htaa" evidence="3">
    <location>
        <begin position="49"/>
        <end position="213"/>
    </location>
</feature>
<dbReference type="SUPFAM" id="SSF48726">
    <property type="entry name" value="Immunoglobulin"/>
    <property type="match status" value="1"/>
</dbReference>
<evidence type="ECO:0000256" key="1">
    <source>
        <dbReference type="SAM" id="MobiDB-lite"/>
    </source>
</evidence>
<sequence>MNSFKSLVKKTVALLVMVSILLFSFNPTSLAQEADYFDVDDQRVELSEGSATWGIKQSWRNYIGVGLHGRGGSQLSAGAEWLDEPLSEIVWPANGGYFDPEDNSLELRLGGVAHFQSWFIEEDNSFLLDSKFQDLIIRISPDEQYIYGTYIGKDRDTFEDVILVEEPIAALDISNAEIETDGTTTTWSGITTFNTSNFPLYGEGVRFDDLSFSYMGPGGLPDVSSEFIESGTPLFSPSKVWDNGANNRAQVFPERGRDIVHVLERINPGASETTYKVTALDADDLSVLGTIEAPIRGGSFGITSEVAFDPTTGELYYQSVKAGESTTFEIIKISFDSSDSKYSYSKVYEYEAEGQEGVYLNWDEGRQNLVLLENYRVPKEGRASYSSKLEFIDIETSTAVQYDLFAALMEAMPVGSTDLDKSENWLTPRPGSVLNFNKFGFFRDGSMLLLTSGSYIDSNGQSQRMPYLRLLFESNELRVEPIEGVNPISPWPGIEYEYSSVGKAADGSLFLSASGWANVYSYIDIEDGQIVHTEPFSIEGVSTSTGPSFSDTVNSLDYVFEPSALAVRVFSNGKYFADIKSLDFSGDAAGVDRNGNVYTQVKGPGTSNMAIQKWSLDGVTPSIAEQPESHVIELGAGSSQEVTFTARAEGGTGQWAQQWQVKKPGESAFSDIDGATGESLTITASGADNGSVYRATFTGDIGTVASDEATLTVNYAPKVATQPASKDVVAGTPGVFQAAFTAHPEVEDVYWEYRSNGFWTRINTDNNFHVTTAEGLTSLTVTDTAVDQSGTRLRAVATNAAGTTMSREAVLTVRPATEIPDDGLSIDDVVLRWGISEEVQSRPPFGDSNYLSAGVSDGSALTYESTDGDVRIIHSDGTTDTEPDYASRAAHVSDATIDQLVEFGGGNAAINPDGSATVDWDGSFSINFYDGLVPFTITDPHLEVSAAGMGVLTGDLTGYEVEMSNPNEKTPLTDLYDDVTIATFSGVSIDPEGVVTITPDYDGVLADIPADVTPQVTTGAGWGAWPQGFLDFHFDTNLSSYWYSSGGAGDSKKAPMSFDVDFTNASDSGEQPGVPQASDLNAGNKGELVVPAEVEAGQEITIGGLPAGEDVDVVLFPTTFSFDRMTVGVDGTVTVIVPAGRGGENQVAVYEADKAGSAHVLGWSYLTIAGQDAQDPDPQDPQDPDLQDPGVPGSSVGSAFDTLIKIVSRIFGGLSALLGLWFGGLFSS</sequence>
<dbReference type="Gene3D" id="2.60.40.10">
    <property type="entry name" value="Immunoglobulins"/>
    <property type="match status" value="1"/>
</dbReference>
<keyword evidence="5" id="KW-1185">Reference proteome</keyword>
<keyword evidence="2" id="KW-0732">Signal</keyword>
<organism evidence="4 5">
    <name type="scientific">Corynebacterium suranareeae</name>
    <dbReference type="NCBI Taxonomy" id="2506452"/>
    <lineage>
        <taxon>Bacteria</taxon>
        <taxon>Bacillati</taxon>
        <taxon>Actinomycetota</taxon>
        <taxon>Actinomycetes</taxon>
        <taxon>Mycobacteriales</taxon>
        <taxon>Corynebacteriaceae</taxon>
        <taxon>Corynebacterium</taxon>
    </lineage>
</organism>
<evidence type="ECO:0000313" key="5">
    <source>
        <dbReference type="Proteomes" id="UP000218244"/>
    </source>
</evidence>
<feature type="region of interest" description="Disordered" evidence="1">
    <location>
        <begin position="1062"/>
        <end position="1082"/>
    </location>
</feature>
<proteinExistence type="predicted"/>
<dbReference type="Proteomes" id="UP000218244">
    <property type="component" value="Chromosome"/>
</dbReference>
<accession>A0A160PUM8</accession>
<evidence type="ECO:0000256" key="2">
    <source>
        <dbReference type="SAM" id="SignalP"/>
    </source>
</evidence>
<feature type="chain" id="PRO_5007818919" description="Htaa domain-containing protein" evidence="2">
    <location>
        <begin position="32"/>
        <end position="1228"/>
    </location>
</feature>
<dbReference type="KEGG" id="csur:N24_2579"/>
<evidence type="ECO:0000259" key="3">
    <source>
        <dbReference type="Pfam" id="PF04213"/>
    </source>
</evidence>
<dbReference type="InterPro" id="IPR036179">
    <property type="entry name" value="Ig-like_dom_sf"/>
</dbReference>
<dbReference type="EMBL" id="AP017369">
    <property type="protein sequence ID" value="BAU96841.1"/>
    <property type="molecule type" value="Genomic_DNA"/>
</dbReference>
<dbReference type="InterPro" id="IPR007331">
    <property type="entry name" value="Htaa"/>
</dbReference>
<dbReference type="GO" id="GO:0005975">
    <property type="term" value="P:carbohydrate metabolic process"/>
    <property type="evidence" value="ECO:0007669"/>
    <property type="project" value="UniProtKB-ARBA"/>
</dbReference>